<dbReference type="InterPro" id="IPR036388">
    <property type="entry name" value="WH-like_DNA-bd_sf"/>
</dbReference>
<dbReference type="Pfam" id="PF10400">
    <property type="entry name" value="Vir_act_alpha_C"/>
    <property type="match status" value="1"/>
</dbReference>
<dbReference type="InterPro" id="IPR036390">
    <property type="entry name" value="WH_DNA-bd_sf"/>
</dbReference>
<organism evidence="3 4">
    <name type="scientific">Polycladospora coralii</name>
    <dbReference type="NCBI Taxonomy" id="2771432"/>
    <lineage>
        <taxon>Bacteria</taxon>
        <taxon>Bacillati</taxon>
        <taxon>Bacillota</taxon>
        <taxon>Bacilli</taxon>
        <taxon>Bacillales</taxon>
        <taxon>Thermoactinomycetaceae</taxon>
        <taxon>Polycladospora</taxon>
    </lineage>
</organism>
<reference evidence="3" key="1">
    <citation type="submission" date="2020-09" db="EMBL/GenBank/DDBJ databases">
        <title>A novel bacterium of genus Hazenella, isolated from South China Sea.</title>
        <authorList>
            <person name="Huang H."/>
            <person name="Mo K."/>
            <person name="Hu Y."/>
        </authorList>
    </citation>
    <scope>NUCLEOTIDE SEQUENCE</scope>
    <source>
        <strain evidence="3">IB182357</strain>
    </source>
</reference>
<dbReference type="InterPro" id="IPR018309">
    <property type="entry name" value="Tscrpt_reg_PadR_C"/>
</dbReference>
<dbReference type="Gene3D" id="6.10.140.190">
    <property type="match status" value="1"/>
</dbReference>
<dbReference type="Pfam" id="PF03551">
    <property type="entry name" value="PadR"/>
    <property type="match status" value="1"/>
</dbReference>
<comment type="caution">
    <text evidence="3">The sequence shown here is derived from an EMBL/GenBank/DDBJ whole genome shotgun (WGS) entry which is preliminary data.</text>
</comment>
<name>A0A926NA81_9BACL</name>
<dbReference type="AlphaFoldDB" id="A0A926NA81"/>
<dbReference type="RefSeq" id="WP_191140293.1">
    <property type="nucleotide sequence ID" value="NZ_JACXAG020000005.1"/>
</dbReference>
<sequence>MSRENKTMYTLLGLLMYAPLTGYQIKRTIESSIKHFWQESYGQIYPTLKKLVELEFAVFHIEKVEGKPDRKVYAITEQGKAEFINWLERPIEKIPIHKNELLLKIFYGQHLDVKHNITQIVQYQQKMKDILDSLNVTEHFLMTKRKDDPHFDYWMMTLSHGQYIVEATIQWCEESIEKLERKQA</sequence>
<evidence type="ECO:0000313" key="3">
    <source>
        <dbReference type="EMBL" id="MBD1372757.1"/>
    </source>
</evidence>
<evidence type="ECO:0000259" key="2">
    <source>
        <dbReference type="Pfam" id="PF10400"/>
    </source>
</evidence>
<dbReference type="InterPro" id="IPR005149">
    <property type="entry name" value="Tscrpt_reg_PadR_N"/>
</dbReference>
<dbReference type="Proteomes" id="UP000661691">
    <property type="component" value="Unassembled WGS sequence"/>
</dbReference>
<proteinExistence type="predicted"/>
<evidence type="ECO:0000259" key="1">
    <source>
        <dbReference type="Pfam" id="PF03551"/>
    </source>
</evidence>
<dbReference type="EMBL" id="JACXAH010000013">
    <property type="protein sequence ID" value="MBD1372757.1"/>
    <property type="molecule type" value="Genomic_DNA"/>
</dbReference>
<dbReference type="PANTHER" id="PTHR43252">
    <property type="entry name" value="TRANSCRIPTIONAL REGULATOR YQJI"/>
    <property type="match status" value="1"/>
</dbReference>
<feature type="domain" description="Transcription regulator PadR N-terminal" evidence="1">
    <location>
        <begin position="11"/>
        <end position="83"/>
    </location>
</feature>
<evidence type="ECO:0000313" key="4">
    <source>
        <dbReference type="Proteomes" id="UP000661691"/>
    </source>
</evidence>
<dbReference type="SUPFAM" id="SSF46785">
    <property type="entry name" value="Winged helix' DNA-binding domain"/>
    <property type="match status" value="1"/>
</dbReference>
<keyword evidence="4" id="KW-1185">Reference proteome</keyword>
<protein>
    <submittedName>
        <fullName evidence="3">PadR family transcriptional regulator</fullName>
    </submittedName>
</protein>
<dbReference type="PANTHER" id="PTHR43252:SF6">
    <property type="entry name" value="NEGATIVE TRANSCRIPTION REGULATOR PADR"/>
    <property type="match status" value="1"/>
</dbReference>
<accession>A0A926NA81</accession>
<dbReference type="Gene3D" id="1.10.10.10">
    <property type="entry name" value="Winged helix-like DNA-binding domain superfamily/Winged helix DNA-binding domain"/>
    <property type="match status" value="1"/>
</dbReference>
<feature type="domain" description="Transcription regulator PadR C-terminal" evidence="2">
    <location>
        <begin position="98"/>
        <end position="180"/>
    </location>
</feature>
<gene>
    <name evidence="3" type="ORF">IC620_10350</name>
</gene>